<reference evidence="2" key="1">
    <citation type="submission" date="2023-10" db="EMBL/GenBank/DDBJ databases">
        <authorList>
            <person name="Chen Y."/>
            <person name="Shah S."/>
            <person name="Dougan E. K."/>
            <person name="Thang M."/>
            <person name="Chan C."/>
        </authorList>
    </citation>
    <scope>NUCLEOTIDE SEQUENCE [LARGE SCALE GENOMIC DNA]</scope>
</reference>
<feature type="non-terminal residue" evidence="2">
    <location>
        <position position="1"/>
    </location>
</feature>
<evidence type="ECO:0000313" key="3">
    <source>
        <dbReference type="Proteomes" id="UP001189429"/>
    </source>
</evidence>
<accession>A0ABN9TD34</accession>
<dbReference type="EMBL" id="CAUYUJ010014595">
    <property type="protein sequence ID" value="CAK0843648.1"/>
    <property type="molecule type" value="Genomic_DNA"/>
</dbReference>
<feature type="compositionally biased region" description="Gly residues" evidence="1">
    <location>
        <begin position="140"/>
        <end position="159"/>
    </location>
</feature>
<evidence type="ECO:0000313" key="2">
    <source>
        <dbReference type="EMBL" id="CAK0843648.1"/>
    </source>
</evidence>
<dbReference type="Proteomes" id="UP001189429">
    <property type="component" value="Unassembled WGS sequence"/>
</dbReference>
<organism evidence="2 3">
    <name type="scientific">Prorocentrum cordatum</name>
    <dbReference type="NCBI Taxonomy" id="2364126"/>
    <lineage>
        <taxon>Eukaryota</taxon>
        <taxon>Sar</taxon>
        <taxon>Alveolata</taxon>
        <taxon>Dinophyceae</taxon>
        <taxon>Prorocentrales</taxon>
        <taxon>Prorocentraceae</taxon>
        <taxon>Prorocentrum</taxon>
    </lineage>
</organism>
<evidence type="ECO:0000256" key="1">
    <source>
        <dbReference type="SAM" id="MobiDB-lite"/>
    </source>
</evidence>
<gene>
    <name evidence="2" type="ORF">PCOR1329_LOCUS37926</name>
</gene>
<sequence length="217" mass="23358">LSVLQVDGVVPWPAQRKRPTARRPCPPPAGPAACGEDDGGQAQRQRLPEAAGVRSSPFAILANGRARRMGNPLPFMAQQVARADVGWAWRMDGLGRPRPGHAGGGDAHQLPQHRLGYHDLRLHHDLLSPLQALRGPTAAAGGGQLPGRQSGGAGPQGRGGMQWNPHTYFEEPPSCACTASPTWHVWLDRRAPQYAAMKFVARINHHLTISPAYPVSF</sequence>
<name>A0ABN9TD34_9DINO</name>
<keyword evidence="3" id="KW-1185">Reference proteome</keyword>
<feature type="region of interest" description="Disordered" evidence="1">
    <location>
        <begin position="14"/>
        <end position="52"/>
    </location>
</feature>
<protein>
    <submittedName>
        <fullName evidence="2">Uncharacterized protein</fullName>
    </submittedName>
</protein>
<comment type="caution">
    <text evidence="2">The sequence shown here is derived from an EMBL/GenBank/DDBJ whole genome shotgun (WGS) entry which is preliminary data.</text>
</comment>
<proteinExistence type="predicted"/>
<feature type="region of interest" description="Disordered" evidence="1">
    <location>
        <begin position="135"/>
        <end position="159"/>
    </location>
</feature>